<dbReference type="InParanoid" id="L9KX89"/>
<dbReference type="STRING" id="246437.L9KX89"/>
<evidence type="ECO:0000313" key="4">
    <source>
        <dbReference type="Proteomes" id="UP000011518"/>
    </source>
</evidence>
<feature type="compositionally biased region" description="Polar residues" evidence="1">
    <location>
        <begin position="1"/>
        <end position="12"/>
    </location>
</feature>
<reference evidence="4" key="2">
    <citation type="journal article" date="2013" name="Nat. Commun.">
        <title>Genome of the Chinese tree shrew.</title>
        <authorList>
            <person name="Fan Y."/>
            <person name="Huang Z.Y."/>
            <person name="Cao C.C."/>
            <person name="Chen C.S."/>
            <person name="Chen Y.X."/>
            <person name="Fan D.D."/>
            <person name="He J."/>
            <person name="Hou H.L."/>
            <person name="Hu L."/>
            <person name="Hu X.T."/>
            <person name="Jiang X.T."/>
            <person name="Lai R."/>
            <person name="Lang Y.S."/>
            <person name="Liang B."/>
            <person name="Liao S.G."/>
            <person name="Mu D."/>
            <person name="Ma Y.Y."/>
            <person name="Niu Y.Y."/>
            <person name="Sun X.Q."/>
            <person name="Xia J.Q."/>
            <person name="Xiao J."/>
            <person name="Xiong Z.Q."/>
            <person name="Xu L."/>
            <person name="Yang L."/>
            <person name="Zhang Y."/>
            <person name="Zhao W."/>
            <person name="Zhao X.D."/>
            <person name="Zheng Y.T."/>
            <person name="Zhou J.M."/>
            <person name="Zhu Y.B."/>
            <person name="Zhang G.J."/>
            <person name="Wang J."/>
            <person name="Yao Y.G."/>
        </authorList>
    </citation>
    <scope>NUCLEOTIDE SEQUENCE [LARGE SCALE GENOMIC DNA]</scope>
</reference>
<feature type="region of interest" description="Disordered" evidence="1">
    <location>
        <begin position="1"/>
        <end position="30"/>
    </location>
</feature>
<sequence>MQGVRSQGLTLSQKEEEEKEEEEEEEEGRGEWFMKYVEMDYARAGNKAAFTASLDPGPLEQSPHSLEPQLRQLGLPTALKRGALTLLSDYEVCKEGDVLMPKQARVLKLSGYEMAEFKVTMKYVWDAQLGRFQQNGALAKACWGLESLISCGAKSGYGDGIPGASDYMCRSCAGEMALVMVVVGLELRAGGGAEAAAVTGALLRHTGDLNPQQQSQQPMGTSEVPFWCACAQAERRSFCWLVTSPAKECAVATSQEAEETVGFGSRRWAWGQGIVSSQPLLEDRLSPGASRSGRGIGKASGPSSLLLDSWLSLLVLGAC</sequence>
<accession>L9KX89</accession>
<protein>
    <submittedName>
        <fullName evidence="3">mRNA turnover protein 4 like protein</fullName>
    </submittedName>
</protein>
<dbReference type="GO" id="GO:0005730">
    <property type="term" value="C:nucleolus"/>
    <property type="evidence" value="ECO:0007669"/>
    <property type="project" value="TreeGrafter"/>
</dbReference>
<reference evidence="4" key="1">
    <citation type="submission" date="2012-07" db="EMBL/GenBank/DDBJ databases">
        <title>Genome of the Chinese tree shrew, a rising model animal genetically related to primates.</title>
        <authorList>
            <person name="Zhang G."/>
            <person name="Fan Y."/>
            <person name="Yao Y."/>
            <person name="Huang Z."/>
        </authorList>
    </citation>
    <scope>NUCLEOTIDE SEQUENCE [LARGE SCALE GENOMIC DNA]</scope>
</reference>
<feature type="compositionally biased region" description="Acidic residues" evidence="1">
    <location>
        <begin position="15"/>
        <end position="28"/>
    </location>
</feature>
<gene>
    <name evidence="3" type="ORF">TREES_T100013132</name>
</gene>
<organism evidence="3 4">
    <name type="scientific">Tupaia chinensis</name>
    <name type="common">Chinese tree shrew</name>
    <name type="synonym">Tupaia belangeri chinensis</name>
    <dbReference type="NCBI Taxonomy" id="246437"/>
    <lineage>
        <taxon>Eukaryota</taxon>
        <taxon>Metazoa</taxon>
        <taxon>Chordata</taxon>
        <taxon>Craniata</taxon>
        <taxon>Vertebrata</taxon>
        <taxon>Euteleostomi</taxon>
        <taxon>Mammalia</taxon>
        <taxon>Eutheria</taxon>
        <taxon>Euarchontoglires</taxon>
        <taxon>Scandentia</taxon>
        <taxon>Tupaiidae</taxon>
        <taxon>Tupaia</taxon>
    </lineage>
</organism>
<dbReference type="InterPro" id="IPR040637">
    <property type="entry name" value="Ribosomal_uL10-like_insert"/>
</dbReference>
<evidence type="ECO:0000259" key="2">
    <source>
        <dbReference type="Pfam" id="PF17777"/>
    </source>
</evidence>
<dbReference type="GO" id="GO:0030687">
    <property type="term" value="C:preribosome, large subunit precursor"/>
    <property type="evidence" value="ECO:0007669"/>
    <property type="project" value="TreeGrafter"/>
</dbReference>
<dbReference type="Gene3D" id="3.90.105.20">
    <property type="match status" value="1"/>
</dbReference>
<keyword evidence="4" id="KW-1185">Reference proteome</keyword>
<dbReference type="GO" id="GO:0003723">
    <property type="term" value="F:RNA binding"/>
    <property type="evidence" value="ECO:0007669"/>
    <property type="project" value="TreeGrafter"/>
</dbReference>
<name>L9KX89_TUPCH</name>
<dbReference type="AlphaFoldDB" id="L9KX89"/>
<dbReference type="PANTHER" id="PTHR45841">
    <property type="entry name" value="MRNA TURNOVER PROTEIN 4 MRTO4"/>
    <property type="match status" value="1"/>
</dbReference>
<dbReference type="GO" id="GO:0006364">
    <property type="term" value="P:rRNA processing"/>
    <property type="evidence" value="ECO:0007669"/>
    <property type="project" value="TreeGrafter"/>
</dbReference>
<dbReference type="PANTHER" id="PTHR45841:SF1">
    <property type="entry name" value="MRNA TURNOVER PROTEIN 4 HOMOLOG"/>
    <property type="match status" value="1"/>
</dbReference>
<dbReference type="FunFam" id="3.90.105.20:FF:000002">
    <property type="entry name" value="Ribosome assembly factor mrt4"/>
    <property type="match status" value="1"/>
</dbReference>
<evidence type="ECO:0000256" key="1">
    <source>
        <dbReference type="SAM" id="MobiDB-lite"/>
    </source>
</evidence>
<dbReference type="Pfam" id="PF17777">
    <property type="entry name" value="RL10P_insert"/>
    <property type="match status" value="1"/>
</dbReference>
<evidence type="ECO:0000313" key="3">
    <source>
        <dbReference type="EMBL" id="ELW65787.1"/>
    </source>
</evidence>
<dbReference type="GO" id="GO:0000956">
    <property type="term" value="P:nuclear-transcribed mRNA catabolic process"/>
    <property type="evidence" value="ECO:0007669"/>
    <property type="project" value="TreeGrafter"/>
</dbReference>
<feature type="domain" description="Large ribosomal subunit protein uL10-like insertion" evidence="2">
    <location>
        <begin position="42"/>
        <end position="109"/>
    </location>
</feature>
<dbReference type="EMBL" id="KB320674">
    <property type="protein sequence ID" value="ELW65787.1"/>
    <property type="molecule type" value="Genomic_DNA"/>
</dbReference>
<dbReference type="InterPro" id="IPR043164">
    <property type="entry name" value="Ribosomal_uL10-like_insert_sf"/>
</dbReference>
<proteinExistence type="predicted"/>
<dbReference type="GO" id="GO:0042273">
    <property type="term" value="P:ribosomal large subunit biogenesis"/>
    <property type="evidence" value="ECO:0007669"/>
    <property type="project" value="TreeGrafter"/>
</dbReference>
<dbReference type="InterPro" id="IPR051742">
    <property type="entry name" value="Ribosome_Assembly_uL10"/>
</dbReference>
<dbReference type="Proteomes" id="UP000011518">
    <property type="component" value="Unassembled WGS sequence"/>
</dbReference>